<feature type="chain" id="PRO_5007281235" description="Mig1 protein" evidence="1">
    <location>
        <begin position="19"/>
        <end position="156"/>
    </location>
</feature>
<evidence type="ECO:0000256" key="1">
    <source>
        <dbReference type="SAM" id="SignalP"/>
    </source>
</evidence>
<feature type="signal peptide" evidence="1">
    <location>
        <begin position="1"/>
        <end position="18"/>
    </location>
</feature>
<reference evidence="2" key="1">
    <citation type="submission" date="2014-06" db="EMBL/GenBank/DDBJ databases">
        <authorList>
            <person name="Ju J."/>
            <person name="Zhang J."/>
        </authorList>
    </citation>
    <scope>NUCLEOTIDE SEQUENCE</scope>
    <source>
        <strain evidence="2">SscI8</strain>
    </source>
</reference>
<keyword evidence="1" id="KW-0732">Signal</keyword>
<sequence>MWITKPFALVALIVVGAAVPIVAVDPRVTSETQDYDDKENTGKPPNPLFACTVRSARCKSASHFTGLSYYGNLQLSTCYQSNRVTRAILAVIGPSISINSFWAYCQDKDCGQYVKDNWLGKIASDMDQSVRDQTHCEPTFLCYDLKDVNDNCYPKE</sequence>
<proteinExistence type="predicted"/>
<dbReference type="OrthoDB" id="2556569at2759"/>
<accession>A0A127ZBU4</accession>
<evidence type="ECO:0008006" key="3">
    <source>
        <dbReference type="Google" id="ProtNLM"/>
    </source>
</evidence>
<dbReference type="AlphaFoldDB" id="A0A127ZBU4"/>
<organism evidence="2">
    <name type="scientific">Sporisorium scitamineum</name>
    <dbReference type="NCBI Taxonomy" id="49012"/>
    <lineage>
        <taxon>Eukaryota</taxon>
        <taxon>Fungi</taxon>
        <taxon>Dikarya</taxon>
        <taxon>Basidiomycota</taxon>
        <taxon>Ustilaginomycotina</taxon>
        <taxon>Ustilaginomycetes</taxon>
        <taxon>Ustilaginales</taxon>
        <taxon>Ustilaginaceae</taxon>
        <taxon>Sporisorium</taxon>
    </lineage>
</organism>
<protein>
    <recommendedName>
        <fullName evidence="3">Mig1 protein</fullName>
    </recommendedName>
</protein>
<name>A0A127ZBU4_9BASI</name>
<dbReference type="EMBL" id="LK056662">
    <property type="protein sequence ID" value="CDU23432.1"/>
    <property type="molecule type" value="Genomic_DNA"/>
</dbReference>
<gene>
    <name evidence="2" type="ORF">SPSC_02061</name>
</gene>
<evidence type="ECO:0000313" key="2">
    <source>
        <dbReference type="EMBL" id="CDU23432.1"/>
    </source>
</evidence>